<name>A0ABS9VQ52_9SPHN</name>
<dbReference type="RefSeq" id="WP_241447966.1">
    <property type="nucleotide sequence ID" value="NZ_JAKZHW010000002.1"/>
</dbReference>
<evidence type="ECO:0000256" key="1">
    <source>
        <dbReference type="SAM" id="SignalP"/>
    </source>
</evidence>
<evidence type="ECO:0000313" key="3">
    <source>
        <dbReference type="Proteomes" id="UP001203058"/>
    </source>
</evidence>
<feature type="signal peptide" evidence="1">
    <location>
        <begin position="1"/>
        <end position="23"/>
    </location>
</feature>
<proteinExistence type="predicted"/>
<comment type="caution">
    <text evidence="2">The sequence shown here is derived from an EMBL/GenBank/DDBJ whole genome shotgun (WGS) entry which is preliminary data.</text>
</comment>
<keyword evidence="3" id="KW-1185">Reference proteome</keyword>
<dbReference type="EMBL" id="JAKZHW010000002">
    <property type="protein sequence ID" value="MCH8617096.1"/>
    <property type="molecule type" value="Genomic_DNA"/>
</dbReference>
<organism evidence="2 3">
    <name type="scientific">Sphingomonas telluris</name>
    <dbReference type="NCBI Taxonomy" id="2907998"/>
    <lineage>
        <taxon>Bacteria</taxon>
        <taxon>Pseudomonadati</taxon>
        <taxon>Pseudomonadota</taxon>
        <taxon>Alphaproteobacteria</taxon>
        <taxon>Sphingomonadales</taxon>
        <taxon>Sphingomonadaceae</taxon>
        <taxon>Sphingomonas</taxon>
    </lineage>
</organism>
<gene>
    <name evidence="2" type="ORF">LZ016_13430</name>
</gene>
<keyword evidence="1" id="KW-0732">Signal</keyword>
<dbReference type="Proteomes" id="UP001203058">
    <property type="component" value="Unassembled WGS sequence"/>
</dbReference>
<feature type="chain" id="PRO_5046545783" description="Secreted protein" evidence="1">
    <location>
        <begin position="24"/>
        <end position="94"/>
    </location>
</feature>
<accession>A0ABS9VQ52</accession>
<evidence type="ECO:0000313" key="2">
    <source>
        <dbReference type="EMBL" id="MCH8617096.1"/>
    </source>
</evidence>
<evidence type="ECO:0008006" key="4">
    <source>
        <dbReference type="Google" id="ProtNLM"/>
    </source>
</evidence>
<protein>
    <recommendedName>
        <fullName evidence="4">Secreted protein</fullName>
    </recommendedName>
</protein>
<reference evidence="2 3" key="1">
    <citation type="submission" date="2022-03" db="EMBL/GenBank/DDBJ databases">
        <authorList>
            <person name="Jo J.-H."/>
            <person name="Im W.-T."/>
        </authorList>
    </citation>
    <scope>NUCLEOTIDE SEQUENCE [LARGE SCALE GENOMIC DNA]</scope>
    <source>
        <strain evidence="2 3">SM33</strain>
    </source>
</reference>
<sequence>MLKPPLMMIAVCGLCLTATPALADQKNATTASEDPNQKICENIVVTGSRLASRRFCGTRAEWAERKRADREALDAAQRGPCVLTHNNGGGHPSC</sequence>